<feature type="compositionally biased region" description="Basic and acidic residues" evidence="9">
    <location>
        <begin position="348"/>
        <end position="360"/>
    </location>
</feature>
<feature type="region of interest" description="Disordered" evidence="9">
    <location>
        <begin position="670"/>
        <end position="764"/>
    </location>
</feature>
<feature type="transmembrane region" description="Helical" evidence="10">
    <location>
        <begin position="46"/>
        <end position="66"/>
    </location>
</feature>
<keyword evidence="4" id="KW-0808">Transferase</keyword>
<dbReference type="Pfam" id="PF00912">
    <property type="entry name" value="Transgly"/>
    <property type="match status" value="1"/>
</dbReference>
<feature type="compositionally biased region" description="Low complexity" evidence="9">
    <location>
        <begin position="9"/>
        <end position="21"/>
    </location>
</feature>
<keyword evidence="10" id="KW-0812">Transmembrane</keyword>
<dbReference type="InterPro" id="IPR023346">
    <property type="entry name" value="Lysozyme-like_dom_sf"/>
</dbReference>
<gene>
    <name evidence="13" type="ORF">QEZ40_000731</name>
</gene>
<dbReference type="InterPro" id="IPR012338">
    <property type="entry name" value="Beta-lactam/transpept-like"/>
</dbReference>
<feature type="domain" description="Glycosyl transferase family 51" evidence="12">
    <location>
        <begin position="90"/>
        <end position="267"/>
    </location>
</feature>
<dbReference type="RefSeq" id="WP_125814648.1">
    <property type="nucleotide sequence ID" value="NZ_JASITI010000011.1"/>
</dbReference>
<feature type="region of interest" description="Disordered" evidence="9">
    <location>
        <begin position="418"/>
        <end position="458"/>
    </location>
</feature>
<keyword evidence="14" id="KW-1185">Reference proteome</keyword>
<evidence type="ECO:0000256" key="3">
    <source>
        <dbReference type="ARBA" id="ARBA00022676"/>
    </source>
</evidence>
<organism evidence="13 14">
    <name type="scientific">Streptomyces katrae</name>
    <dbReference type="NCBI Taxonomy" id="68223"/>
    <lineage>
        <taxon>Bacteria</taxon>
        <taxon>Bacillati</taxon>
        <taxon>Actinomycetota</taxon>
        <taxon>Actinomycetes</taxon>
        <taxon>Kitasatosporales</taxon>
        <taxon>Streptomycetaceae</taxon>
        <taxon>Streptomyces</taxon>
    </lineage>
</organism>
<keyword evidence="1" id="KW-0121">Carboxypeptidase</keyword>
<dbReference type="Proteomes" id="UP001223390">
    <property type="component" value="Unassembled WGS sequence"/>
</dbReference>
<dbReference type="SUPFAM" id="SSF56601">
    <property type="entry name" value="beta-lactamase/transpeptidase-like"/>
    <property type="match status" value="1"/>
</dbReference>
<dbReference type="InterPro" id="IPR001460">
    <property type="entry name" value="PCN-bd_Tpept"/>
</dbReference>
<feature type="compositionally biased region" description="Low complexity" evidence="9">
    <location>
        <begin position="679"/>
        <end position="742"/>
    </location>
</feature>
<evidence type="ECO:0000259" key="12">
    <source>
        <dbReference type="Pfam" id="PF00912"/>
    </source>
</evidence>
<keyword evidence="3" id="KW-0328">Glycosyltransferase</keyword>
<evidence type="ECO:0000313" key="14">
    <source>
        <dbReference type="Proteomes" id="UP001223390"/>
    </source>
</evidence>
<evidence type="ECO:0000256" key="2">
    <source>
        <dbReference type="ARBA" id="ARBA00022670"/>
    </source>
</evidence>
<evidence type="ECO:0000259" key="11">
    <source>
        <dbReference type="Pfam" id="PF00905"/>
    </source>
</evidence>
<comment type="catalytic activity">
    <reaction evidence="8">
        <text>[GlcNAc-(1-&gt;4)-Mur2Ac(oyl-L-Ala-gamma-D-Glu-L-Lys-D-Ala-D-Ala)](n)-di-trans,octa-cis-undecaprenyl diphosphate + beta-D-GlcNAc-(1-&gt;4)-Mur2Ac(oyl-L-Ala-gamma-D-Glu-L-Lys-D-Ala-D-Ala)-di-trans,octa-cis-undecaprenyl diphosphate = [GlcNAc-(1-&gt;4)-Mur2Ac(oyl-L-Ala-gamma-D-Glu-L-Lys-D-Ala-D-Ala)](n+1)-di-trans,octa-cis-undecaprenyl diphosphate + di-trans,octa-cis-undecaprenyl diphosphate + H(+)</text>
        <dbReference type="Rhea" id="RHEA:23708"/>
        <dbReference type="Rhea" id="RHEA-COMP:9602"/>
        <dbReference type="Rhea" id="RHEA-COMP:9603"/>
        <dbReference type="ChEBI" id="CHEBI:15378"/>
        <dbReference type="ChEBI" id="CHEBI:58405"/>
        <dbReference type="ChEBI" id="CHEBI:60033"/>
        <dbReference type="ChEBI" id="CHEBI:78435"/>
        <dbReference type="EC" id="2.4.99.28"/>
    </reaction>
</comment>
<evidence type="ECO:0000256" key="10">
    <source>
        <dbReference type="SAM" id="Phobius"/>
    </source>
</evidence>
<feature type="domain" description="Penicillin-binding protein transpeptidase" evidence="11">
    <location>
        <begin position="369"/>
        <end position="627"/>
    </location>
</feature>
<evidence type="ECO:0000313" key="13">
    <source>
        <dbReference type="EMBL" id="MDK9496282.1"/>
    </source>
</evidence>
<feature type="region of interest" description="Disordered" evidence="9">
    <location>
        <begin position="1"/>
        <end position="31"/>
    </location>
</feature>
<evidence type="ECO:0000256" key="8">
    <source>
        <dbReference type="ARBA" id="ARBA00049902"/>
    </source>
</evidence>
<evidence type="ECO:0000256" key="4">
    <source>
        <dbReference type="ARBA" id="ARBA00022679"/>
    </source>
</evidence>
<dbReference type="PANTHER" id="PTHR32282">
    <property type="entry name" value="BINDING PROTEIN TRANSPEPTIDASE, PUTATIVE-RELATED"/>
    <property type="match status" value="1"/>
</dbReference>
<feature type="compositionally biased region" description="Pro residues" evidence="9">
    <location>
        <begin position="743"/>
        <end position="764"/>
    </location>
</feature>
<dbReference type="EMBL" id="JASITI010000011">
    <property type="protein sequence ID" value="MDK9496282.1"/>
    <property type="molecule type" value="Genomic_DNA"/>
</dbReference>
<evidence type="ECO:0000256" key="6">
    <source>
        <dbReference type="ARBA" id="ARBA00023268"/>
    </source>
</evidence>
<dbReference type="InterPro" id="IPR001264">
    <property type="entry name" value="Glyco_trans_51"/>
</dbReference>
<keyword evidence="10" id="KW-1133">Transmembrane helix</keyword>
<dbReference type="SUPFAM" id="SSF53955">
    <property type="entry name" value="Lysozyme-like"/>
    <property type="match status" value="1"/>
</dbReference>
<evidence type="ECO:0000256" key="5">
    <source>
        <dbReference type="ARBA" id="ARBA00022801"/>
    </source>
</evidence>
<name>A0ABT7GRT6_9ACTN</name>
<accession>A0ABT7GRT6</accession>
<comment type="catalytic activity">
    <reaction evidence="7">
        <text>Preferential cleavage: (Ac)2-L-Lys-D-Ala-|-D-Ala. Also transpeptidation of peptidyl-alanyl moieties that are N-acyl substituents of D-alanine.</text>
        <dbReference type="EC" id="3.4.16.4"/>
    </reaction>
</comment>
<protein>
    <submittedName>
        <fullName evidence="13">Transglycosylase domain-containing protein</fullName>
    </submittedName>
</protein>
<keyword evidence="10" id="KW-0472">Membrane</keyword>
<evidence type="ECO:0000256" key="1">
    <source>
        <dbReference type="ARBA" id="ARBA00022645"/>
    </source>
</evidence>
<keyword evidence="5" id="KW-0378">Hydrolase</keyword>
<dbReference type="Gene3D" id="1.10.3810.10">
    <property type="entry name" value="Biosynthetic peptidoglycan transglycosylase-like"/>
    <property type="match status" value="1"/>
</dbReference>
<keyword evidence="2" id="KW-0645">Protease</keyword>
<reference evidence="13 14" key="1">
    <citation type="submission" date="2023-05" db="EMBL/GenBank/DDBJ databases">
        <title>Sequencing and Assembly of Streptomyces sp. NP73.</title>
        <authorList>
            <person name="Konwar A.N."/>
            <person name="Saikia K."/>
            <person name="Thakur D."/>
        </authorList>
    </citation>
    <scope>NUCLEOTIDE SEQUENCE [LARGE SCALE GENOMIC DNA]</scope>
    <source>
        <strain evidence="13 14">NP73</strain>
    </source>
</reference>
<dbReference type="PANTHER" id="PTHR32282:SF34">
    <property type="entry name" value="PENICILLIN-BINDING PROTEIN 1A"/>
    <property type="match status" value="1"/>
</dbReference>
<dbReference type="InterPro" id="IPR050396">
    <property type="entry name" value="Glycosyltr_51/Transpeptidase"/>
</dbReference>
<sequence>MGRADARRAQQQRGARNAPSGRAGGRPGKAAKKRSGIRRFLNWKTLLWTFLGGIVLLVVGAVALYFSVDEPTDPNKTATLQSNTYKYADGSIMARTGDMNREIVPIDKVPEDVRTAFIAIENKTFYQDRGVDVMGVLRGLVNTVRGKGTAGGSTITQQYVKNYYLTQDQSPTRKLRELVISLKVDQRMEKPDILAGYLNTNFYGRNAYGIQAAAQAYYGVDSDKLTLEQGAYLAAVIQAPSQYDWATAGPNGKRLVMIRFNAVLDNMVEMGKLDEAKRKTLKFQEPIKPKPRPGMDGQKGYLIQAAEAEMNRQGIKDAEINAGGWTITLAIDKKKQAALEKAVQDELESKLDRKDTKNRPQDQSVQAGATSVDAKTGHIVAMYGGVGLTEKAASNALRTDFQPGSTFKPIVLASALENGSKTQDGRPINPSTLYDGTSKRPVVGSDTPFAPQNQDNENYGDPMLSVQDATNSSVNSVYAQMIVDAKPTNVKKTALSMGMTDRTGWPADKPAMSLGTMSANTVEMAAVYATLDNHGKKVTPTIIKKAEHKDGEFKPVNPIGSQVLTSTTADTVTKVLTGVVENGSGKAVRSSAYEAAGKTGTTESNVAAWFTGYTPELVTVVAMFGEDPNTHGQVTLTGTAGKGRAGGSSFPAQIWQAYTTAALKGQNTGQFDLDDARMGTPAPSRAPSPSATPSGSTTPTPSGSGSTRPTGTPDPSGSSGSGSTPPTGKPTTPTGKPTGPTGKPTPPTKDPTPPFPPVPNAEDR</sequence>
<feature type="region of interest" description="Disordered" evidence="9">
    <location>
        <begin position="348"/>
        <end position="371"/>
    </location>
</feature>
<proteinExistence type="predicted"/>
<keyword evidence="6" id="KW-0511">Multifunctional enzyme</keyword>
<dbReference type="Pfam" id="PF00905">
    <property type="entry name" value="Transpeptidase"/>
    <property type="match status" value="1"/>
</dbReference>
<evidence type="ECO:0000256" key="7">
    <source>
        <dbReference type="ARBA" id="ARBA00034000"/>
    </source>
</evidence>
<evidence type="ECO:0000256" key="9">
    <source>
        <dbReference type="SAM" id="MobiDB-lite"/>
    </source>
</evidence>
<dbReference type="Gene3D" id="3.40.710.10">
    <property type="entry name" value="DD-peptidase/beta-lactamase superfamily"/>
    <property type="match status" value="1"/>
</dbReference>
<comment type="caution">
    <text evidence="13">The sequence shown here is derived from an EMBL/GenBank/DDBJ whole genome shotgun (WGS) entry which is preliminary data.</text>
</comment>
<dbReference type="InterPro" id="IPR036950">
    <property type="entry name" value="PBP_transglycosylase"/>
</dbReference>